<accession>K1QJW5</accession>
<feature type="transmembrane region" description="Helical" evidence="2">
    <location>
        <begin position="226"/>
        <end position="252"/>
    </location>
</feature>
<feature type="compositionally biased region" description="Low complexity" evidence="1">
    <location>
        <begin position="199"/>
        <end position="212"/>
    </location>
</feature>
<feature type="region of interest" description="Disordered" evidence="1">
    <location>
        <begin position="159"/>
        <end position="216"/>
    </location>
</feature>
<keyword evidence="2" id="KW-1133">Transmembrane helix</keyword>
<feature type="compositionally biased region" description="Polar residues" evidence="1">
    <location>
        <begin position="466"/>
        <end position="477"/>
    </location>
</feature>
<dbReference type="InterPro" id="IPR021381">
    <property type="entry name" value="DUF3011"/>
</dbReference>
<feature type="compositionally biased region" description="Low complexity" evidence="1">
    <location>
        <begin position="528"/>
        <end position="543"/>
    </location>
</feature>
<feature type="region of interest" description="Disordered" evidence="1">
    <location>
        <begin position="299"/>
        <end position="323"/>
    </location>
</feature>
<dbReference type="Pfam" id="PF11218">
    <property type="entry name" value="DUF3011"/>
    <property type="match status" value="1"/>
</dbReference>
<gene>
    <name evidence="3" type="ORF">CGI_10002992</name>
</gene>
<keyword evidence="2" id="KW-0472">Membrane</keyword>
<feature type="compositionally biased region" description="Low complexity" evidence="1">
    <location>
        <begin position="310"/>
        <end position="323"/>
    </location>
</feature>
<reference evidence="3" key="1">
    <citation type="journal article" date="2012" name="Nature">
        <title>The oyster genome reveals stress adaptation and complexity of shell formation.</title>
        <authorList>
            <person name="Zhang G."/>
            <person name="Fang X."/>
            <person name="Guo X."/>
            <person name="Li L."/>
            <person name="Luo R."/>
            <person name="Xu F."/>
            <person name="Yang P."/>
            <person name="Zhang L."/>
            <person name="Wang X."/>
            <person name="Qi H."/>
            <person name="Xiong Z."/>
            <person name="Que H."/>
            <person name="Xie Y."/>
            <person name="Holland P.W."/>
            <person name="Paps J."/>
            <person name="Zhu Y."/>
            <person name="Wu F."/>
            <person name="Chen Y."/>
            <person name="Wang J."/>
            <person name="Peng C."/>
            <person name="Meng J."/>
            <person name="Yang L."/>
            <person name="Liu J."/>
            <person name="Wen B."/>
            <person name="Zhang N."/>
            <person name="Huang Z."/>
            <person name="Zhu Q."/>
            <person name="Feng Y."/>
            <person name="Mount A."/>
            <person name="Hedgecock D."/>
            <person name="Xu Z."/>
            <person name="Liu Y."/>
            <person name="Domazet-Loso T."/>
            <person name="Du Y."/>
            <person name="Sun X."/>
            <person name="Zhang S."/>
            <person name="Liu B."/>
            <person name="Cheng P."/>
            <person name="Jiang X."/>
            <person name="Li J."/>
            <person name="Fan D."/>
            <person name="Wang W."/>
            <person name="Fu W."/>
            <person name="Wang T."/>
            <person name="Wang B."/>
            <person name="Zhang J."/>
            <person name="Peng Z."/>
            <person name="Li Y."/>
            <person name="Li N."/>
            <person name="Wang J."/>
            <person name="Chen M."/>
            <person name="He Y."/>
            <person name="Tan F."/>
            <person name="Song X."/>
            <person name="Zheng Q."/>
            <person name="Huang R."/>
            <person name="Yang H."/>
            <person name="Du X."/>
            <person name="Chen L."/>
            <person name="Yang M."/>
            <person name="Gaffney P.M."/>
            <person name="Wang S."/>
            <person name="Luo L."/>
            <person name="She Z."/>
            <person name="Ming Y."/>
            <person name="Huang W."/>
            <person name="Zhang S."/>
            <person name="Huang B."/>
            <person name="Zhang Y."/>
            <person name="Qu T."/>
            <person name="Ni P."/>
            <person name="Miao G."/>
            <person name="Wang J."/>
            <person name="Wang Q."/>
            <person name="Steinberg C.E."/>
            <person name="Wang H."/>
            <person name="Li N."/>
            <person name="Qian L."/>
            <person name="Zhang G."/>
            <person name="Li Y."/>
            <person name="Yang H."/>
            <person name="Liu X."/>
            <person name="Wang J."/>
            <person name="Yin Y."/>
            <person name="Wang J."/>
        </authorList>
    </citation>
    <scope>NUCLEOTIDE SEQUENCE [LARGE SCALE GENOMIC DNA]</scope>
    <source>
        <strain evidence="3">05x7-T-G4-1.051#20</strain>
    </source>
</reference>
<evidence type="ECO:0000256" key="1">
    <source>
        <dbReference type="SAM" id="MobiDB-lite"/>
    </source>
</evidence>
<feature type="compositionally biased region" description="Low complexity" evidence="1">
    <location>
        <begin position="165"/>
        <end position="177"/>
    </location>
</feature>
<organism evidence="3">
    <name type="scientific">Magallana gigas</name>
    <name type="common">Pacific oyster</name>
    <name type="synonym">Crassostrea gigas</name>
    <dbReference type="NCBI Taxonomy" id="29159"/>
    <lineage>
        <taxon>Eukaryota</taxon>
        <taxon>Metazoa</taxon>
        <taxon>Spiralia</taxon>
        <taxon>Lophotrochozoa</taxon>
        <taxon>Mollusca</taxon>
        <taxon>Bivalvia</taxon>
        <taxon>Autobranchia</taxon>
        <taxon>Pteriomorphia</taxon>
        <taxon>Ostreida</taxon>
        <taxon>Ostreoidea</taxon>
        <taxon>Ostreidae</taxon>
        <taxon>Magallana</taxon>
    </lineage>
</organism>
<name>K1QJW5_MAGGI</name>
<dbReference type="AlphaFoldDB" id="K1QJW5"/>
<feature type="compositionally biased region" description="Polar residues" evidence="1">
    <location>
        <begin position="183"/>
        <end position="193"/>
    </location>
</feature>
<protein>
    <submittedName>
        <fullName evidence="3">Uncharacterized protein</fullName>
    </submittedName>
</protein>
<dbReference type="InParanoid" id="K1QJW5"/>
<feature type="compositionally biased region" description="Polar residues" evidence="1">
    <location>
        <begin position="516"/>
        <end position="525"/>
    </location>
</feature>
<sequence length="543" mass="60324">MRGPHCAPRVDTEDSLHSIHQGIVQDCTNSDIAGGWVSCMDIDESCGINDYWINKDIVYVKDGCGGRIHLCYTRDAPATEIKDRTMECRHWNSSYKVCKVQDAQKVQTIEKIAQFPITSGSQCSRGIDFGIIEDSIWINNGCNGIYKVGYYTDKPASVNPPTPAPSSTTPTIAKTTKFPGGNIQKNVTTTTPKSIWDFTPTPKVGTTTPTDPITQAPTGNIWSDGLMGITVGILCGVFLMFLLTCLAILWFVRRRRMLDNEKKTKNTYQRDEAFVDDGRHYEEIHPRDTAYEAQPFLSSPNGLPGQKQMNGSFSEPNNNPSNNRVPPLGENYFILEPSQRGTNAPSQNMIPMHPSGMETYHPSIHGFIPYMPGHHFLVQGPSPHHQAVQSQHPTVPPAHLIPLREKYIISDQRSLESPTGMVRYPDRNNTIGSCQVSGFRHSPVSFTQDRPGQFSLDRRQNMPYVQRSTSVCSQTTLPEHGGGGEEEGYDRIEDFRQSIRAPSEKSGTGSHHYDQVQLTESPSHGSESRSQSTKSTQDSSTSC</sequence>
<evidence type="ECO:0000313" key="3">
    <source>
        <dbReference type="EMBL" id="EKC21996.1"/>
    </source>
</evidence>
<dbReference type="HOGENOM" id="CLU_501787_0_0_1"/>
<dbReference type="EMBL" id="JH818077">
    <property type="protein sequence ID" value="EKC21996.1"/>
    <property type="molecule type" value="Genomic_DNA"/>
</dbReference>
<proteinExistence type="predicted"/>
<keyword evidence="2" id="KW-0812">Transmembrane</keyword>
<feature type="region of interest" description="Disordered" evidence="1">
    <location>
        <begin position="466"/>
        <end position="543"/>
    </location>
</feature>
<evidence type="ECO:0000256" key="2">
    <source>
        <dbReference type="SAM" id="Phobius"/>
    </source>
</evidence>